<dbReference type="CDD" id="cd07377">
    <property type="entry name" value="WHTH_GntR"/>
    <property type="match status" value="1"/>
</dbReference>
<dbReference type="InterPro" id="IPR036388">
    <property type="entry name" value="WH-like_DNA-bd_sf"/>
</dbReference>
<dbReference type="Gene3D" id="1.20.120.530">
    <property type="entry name" value="GntR ligand-binding domain-like"/>
    <property type="match status" value="1"/>
</dbReference>
<dbReference type="AlphaFoldDB" id="A0A6N8IQ17"/>
<dbReference type="InterPro" id="IPR036390">
    <property type="entry name" value="WH_DNA-bd_sf"/>
</dbReference>
<feature type="domain" description="HTH gntR-type" evidence="4">
    <location>
        <begin position="119"/>
        <end position="188"/>
    </location>
</feature>
<dbReference type="SMART" id="SM00895">
    <property type="entry name" value="FCD"/>
    <property type="match status" value="1"/>
</dbReference>
<sequence>MPPGAKPTSRWMGASWAGAAPAARARRAAAPKRASERRCGFMEPPEVLRKCNCFFSVCGPAGRRNGGFLDWRRCSGWTEKNICICRSAAFFGLVRAAPAATLTGMKQPDPPLAPLRRGEPLSEKVYRAVHQKIASGALDPAQKLTETQLATLLGVSRTPVREALARLRREGLVDSGARRVVSTLTRADIEEIMEVRLLMEPYIAARAADRATPAGVQQLEAALADEERALPLKSPQKFSIANHAFRQGLMRLAGNGRLAEAASRYDASIQALRRATLARPEHRATVVKHHRALVEAIRAGAHEQAEAQMRQLMREASDCMLGLAPARRRSRA</sequence>
<proteinExistence type="predicted"/>
<dbReference type="EMBL" id="WSEL01000003">
    <property type="protein sequence ID" value="MVQ28246.1"/>
    <property type="molecule type" value="Genomic_DNA"/>
</dbReference>
<protein>
    <submittedName>
        <fullName evidence="5">FCD domain-containing protein</fullName>
    </submittedName>
</protein>
<dbReference type="PANTHER" id="PTHR43537">
    <property type="entry name" value="TRANSCRIPTIONAL REGULATOR, GNTR FAMILY"/>
    <property type="match status" value="1"/>
</dbReference>
<keyword evidence="3" id="KW-0804">Transcription</keyword>
<evidence type="ECO:0000256" key="1">
    <source>
        <dbReference type="ARBA" id="ARBA00023015"/>
    </source>
</evidence>
<keyword evidence="6" id="KW-1185">Reference proteome</keyword>
<keyword evidence="2" id="KW-0238">DNA-binding</keyword>
<evidence type="ECO:0000259" key="4">
    <source>
        <dbReference type="PROSITE" id="PS50949"/>
    </source>
</evidence>
<dbReference type="Pfam" id="PF07729">
    <property type="entry name" value="FCD"/>
    <property type="match status" value="1"/>
</dbReference>
<organism evidence="5 6">
    <name type="scientific">Ramlibacter pinisoli</name>
    <dbReference type="NCBI Taxonomy" id="2682844"/>
    <lineage>
        <taxon>Bacteria</taxon>
        <taxon>Pseudomonadati</taxon>
        <taxon>Pseudomonadota</taxon>
        <taxon>Betaproteobacteria</taxon>
        <taxon>Burkholderiales</taxon>
        <taxon>Comamonadaceae</taxon>
        <taxon>Ramlibacter</taxon>
    </lineage>
</organism>
<dbReference type="GO" id="GO:0003677">
    <property type="term" value="F:DNA binding"/>
    <property type="evidence" value="ECO:0007669"/>
    <property type="project" value="UniProtKB-KW"/>
</dbReference>
<accession>A0A6N8IQ17</accession>
<dbReference type="SUPFAM" id="SSF46785">
    <property type="entry name" value="Winged helix' DNA-binding domain"/>
    <property type="match status" value="1"/>
</dbReference>
<dbReference type="GO" id="GO:0003700">
    <property type="term" value="F:DNA-binding transcription factor activity"/>
    <property type="evidence" value="ECO:0007669"/>
    <property type="project" value="InterPro"/>
</dbReference>
<name>A0A6N8IQ17_9BURK</name>
<dbReference type="PRINTS" id="PR00035">
    <property type="entry name" value="HTHGNTR"/>
</dbReference>
<dbReference type="Pfam" id="PF00392">
    <property type="entry name" value="GntR"/>
    <property type="match status" value="1"/>
</dbReference>
<dbReference type="PROSITE" id="PS50949">
    <property type="entry name" value="HTH_GNTR"/>
    <property type="match status" value="1"/>
</dbReference>
<evidence type="ECO:0000313" key="5">
    <source>
        <dbReference type="EMBL" id="MVQ28246.1"/>
    </source>
</evidence>
<gene>
    <name evidence="5" type="ORF">GON04_02200</name>
</gene>
<evidence type="ECO:0000256" key="3">
    <source>
        <dbReference type="ARBA" id="ARBA00023163"/>
    </source>
</evidence>
<keyword evidence="1" id="KW-0805">Transcription regulation</keyword>
<dbReference type="PANTHER" id="PTHR43537:SF24">
    <property type="entry name" value="GLUCONATE OPERON TRANSCRIPTIONAL REPRESSOR"/>
    <property type="match status" value="1"/>
</dbReference>
<evidence type="ECO:0000256" key="2">
    <source>
        <dbReference type="ARBA" id="ARBA00023125"/>
    </source>
</evidence>
<comment type="caution">
    <text evidence="5">The sequence shown here is derived from an EMBL/GenBank/DDBJ whole genome shotgun (WGS) entry which is preliminary data.</text>
</comment>
<dbReference type="InterPro" id="IPR000524">
    <property type="entry name" value="Tscrpt_reg_HTH_GntR"/>
</dbReference>
<dbReference type="Gene3D" id="1.10.10.10">
    <property type="entry name" value="Winged helix-like DNA-binding domain superfamily/Winged helix DNA-binding domain"/>
    <property type="match status" value="1"/>
</dbReference>
<dbReference type="InterPro" id="IPR008920">
    <property type="entry name" value="TF_FadR/GntR_C"/>
</dbReference>
<dbReference type="SMART" id="SM00345">
    <property type="entry name" value="HTH_GNTR"/>
    <property type="match status" value="1"/>
</dbReference>
<dbReference type="SUPFAM" id="SSF48008">
    <property type="entry name" value="GntR ligand-binding domain-like"/>
    <property type="match status" value="1"/>
</dbReference>
<evidence type="ECO:0000313" key="6">
    <source>
        <dbReference type="Proteomes" id="UP000469385"/>
    </source>
</evidence>
<dbReference type="Proteomes" id="UP000469385">
    <property type="component" value="Unassembled WGS sequence"/>
</dbReference>
<dbReference type="InterPro" id="IPR011711">
    <property type="entry name" value="GntR_C"/>
</dbReference>
<reference evidence="5 6" key="1">
    <citation type="submission" date="2019-12" db="EMBL/GenBank/DDBJ databases">
        <authorList>
            <person name="Huq M.A."/>
        </authorList>
    </citation>
    <scope>NUCLEOTIDE SEQUENCE [LARGE SCALE GENOMIC DNA]</scope>
    <source>
        <strain evidence="5 6">MAH-25</strain>
    </source>
</reference>